<sequence>MVHLSAISRSGSATPSSQEAAGAPSLSVEKPLHKSLSQVKLSSYADEFTTSVYGSQFAGQDLPKHSIPSGAMPKDVAYHMIKDHLSLDNNPKLK</sequence>
<evidence type="ECO:0000256" key="1">
    <source>
        <dbReference type="SAM" id="MobiDB-lite"/>
    </source>
</evidence>
<dbReference type="Proteomes" id="UP000236290">
    <property type="component" value="Unassembled WGS sequence"/>
</dbReference>
<feature type="compositionally biased region" description="Polar residues" evidence="1">
    <location>
        <begin position="7"/>
        <end position="19"/>
    </location>
</feature>
<dbReference type="EMBL" id="MTYI01000328">
    <property type="protein sequence ID" value="PNP44188.1"/>
    <property type="molecule type" value="Genomic_DNA"/>
</dbReference>
<dbReference type="OrthoDB" id="5152799at2759"/>
<protein>
    <submittedName>
        <fullName evidence="2">Uncharacterized protein</fullName>
    </submittedName>
</protein>
<organism evidence="2 3">
    <name type="scientific">Trichoderma harzianum</name>
    <name type="common">Hypocrea lixii</name>
    <dbReference type="NCBI Taxonomy" id="5544"/>
    <lineage>
        <taxon>Eukaryota</taxon>
        <taxon>Fungi</taxon>
        <taxon>Dikarya</taxon>
        <taxon>Ascomycota</taxon>
        <taxon>Pezizomycotina</taxon>
        <taxon>Sordariomycetes</taxon>
        <taxon>Hypocreomycetidae</taxon>
        <taxon>Hypocreales</taxon>
        <taxon>Hypocreaceae</taxon>
        <taxon>Trichoderma</taxon>
    </lineage>
</organism>
<accession>A0A2K0TF91</accession>
<evidence type="ECO:0000313" key="3">
    <source>
        <dbReference type="Proteomes" id="UP000236290"/>
    </source>
</evidence>
<comment type="caution">
    <text evidence="2">The sequence shown here is derived from an EMBL/GenBank/DDBJ whole genome shotgun (WGS) entry which is preliminary data.</text>
</comment>
<feature type="region of interest" description="Disordered" evidence="1">
    <location>
        <begin position="1"/>
        <end position="29"/>
    </location>
</feature>
<gene>
    <name evidence="2" type="ORF">THARTR1_11079</name>
</gene>
<dbReference type="AlphaFoldDB" id="A0A2K0TF91"/>
<dbReference type="Gene3D" id="4.10.280.50">
    <property type="match status" value="1"/>
</dbReference>
<reference evidence="2 3" key="1">
    <citation type="submission" date="2017-02" db="EMBL/GenBank/DDBJ databases">
        <title>Genomes of Trichoderma spp. with biocontrol activity.</title>
        <authorList>
            <person name="Gardiner D."/>
            <person name="Kazan K."/>
            <person name="Vos C."/>
            <person name="Harvey P."/>
        </authorList>
    </citation>
    <scope>NUCLEOTIDE SEQUENCE [LARGE SCALE GENOMIC DNA]</scope>
    <source>
        <strain evidence="2 3">Tr1</strain>
    </source>
</reference>
<name>A0A2K0TF91_TRIHA</name>
<proteinExistence type="predicted"/>
<evidence type="ECO:0000313" key="2">
    <source>
        <dbReference type="EMBL" id="PNP44188.1"/>
    </source>
</evidence>